<feature type="domain" description="Beta-lactamase-related" evidence="2">
    <location>
        <begin position="12"/>
        <end position="191"/>
    </location>
</feature>
<evidence type="ECO:0000259" key="2">
    <source>
        <dbReference type="Pfam" id="PF00144"/>
    </source>
</evidence>
<protein>
    <submittedName>
        <fullName evidence="3">Beta-lactamase class C protein</fullName>
    </submittedName>
</protein>
<keyword evidence="1" id="KW-0378">Hydrolase</keyword>
<proteinExistence type="predicted"/>
<evidence type="ECO:0000313" key="4">
    <source>
        <dbReference type="Proteomes" id="UP000189670"/>
    </source>
</evidence>
<comment type="caution">
    <text evidence="3">The sequence shown here is derived from an EMBL/GenBank/DDBJ whole genome shotgun (WGS) entry which is preliminary data.</text>
</comment>
<name>A0A1V1NSZ6_9BACT</name>
<evidence type="ECO:0000313" key="3">
    <source>
        <dbReference type="EMBL" id="ETR65722.1"/>
    </source>
</evidence>
<dbReference type="Gene3D" id="3.40.710.10">
    <property type="entry name" value="DD-peptidase/beta-lactamase superfamily"/>
    <property type="match status" value="1"/>
</dbReference>
<dbReference type="PANTHER" id="PTHR43283">
    <property type="entry name" value="BETA-LACTAMASE-RELATED"/>
    <property type="match status" value="1"/>
</dbReference>
<dbReference type="PANTHER" id="PTHR43283:SF11">
    <property type="entry name" value="BETA-LACTAMASE-RELATED DOMAIN-CONTAINING PROTEIN"/>
    <property type="match status" value="1"/>
</dbReference>
<dbReference type="InterPro" id="IPR001466">
    <property type="entry name" value="Beta-lactam-related"/>
</dbReference>
<dbReference type="PROSITE" id="PS51257">
    <property type="entry name" value="PROKAR_LIPOPROTEIN"/>
    <property type="match status" value="1"/>
</dbReference>
<dbReference type="InterPro" id="IPR012338">
    <property type="entry name" value="Beta-lactam/transpept-like"/>
</dbReference>
<dbReference type="Proteomes" id="UP000189670">
    <property type="component" value="Unassembled WGS sequence"/>
</dbReference>
<sequence>MKLNQPIIDHHMSKAIKAGIFPGASLLVACQHEILHCGYYGRQQLSGKPVDSLTIYDLASLTKPLATSLALMHMLQAGILQLDQKLSTIFPECAESDKGNITVLQLLCHQSGLPAHRPYFEKLIHCPPKNRSNQLLSMIFDEPLIYQSGTKTIYSDLGFMVLNAAIERLNGFRLDTYIYNNIYHPLGVKDLFY</sequence>
<organism evidence="3 4">
    <name type="scientific">Candidatus Magnetoglobus multicellularis str. Araruama</name>
    <dbReference type="NCBI Taxonomy" id="890399"/>
    <lineage>
        <taxon>Bacteria</taxon>
        <taxon>Pseudomonadati</taxon>
        <taxon>Thermodesulfobacteriota</taxon>
        <taxon>Desulfobacteria</taxon>
        <taxon>Desulfobacterales</taxon>
        <taxon>Desulfobacteraceae</taxon>
        <taxon>Candidatus Magnetoglobus</taxon>
    </lineage>
</organism>
<gene>
    <name evidence="3" type="ORF">OMM_13813</name>
</gene>
<dbReference type="SUPFAM" id="SSF56601">
    <property type="entry name" value="beta-lactamase/transpeptidase-like"/>
    <property type="match status" value="1"/>
</dbReference>
<dbReference type="Pfam" id="PF00144">
    <property type="entry name" value="Beta-lactamase"/>
    <property type="match status" value="1"/>
</dbReference>
<reference evidence="4" key="1">
    <citation type="submission" date="2012-11" db="EMBL/GenBank/DDBJ databases">
        <authorList>
            <person name="Lucero-Rivera Y.E."/>
            <person name="Tovar-Ramirez D."/>
        </authorList>
    </citation>
    <scope>NUCLEOTIDE SEQUENCE [LARGE SCALE GENOMIC DNA]</scope>
    <source>
        <strain evidence="4">Araruama</strain>
    </source>
</reference>
<dbReference type="InterPro" id="IPR050789">
    <property type="entry name" value="Diverse_Enzym_Activities"/>
</dbReference>
<accession>A0A1V1NSZ6</accession>
<evidence type="ECO:0000256" key="1">
    <source>
        <dbReference type="ARBA" id="ARBA00022801"/>
    </source>
</evidence>
<dbReference type="GO" id="GO:0016787">
    <property type="term" value="F:hydrolase activity"/>
    <property type="evidence" value="ECO:0007669"/>
    <property type="project" value="UniProtKB-KW"/>
</dbReference>
<dbReference type="AlphaFoldDB" id="A0A1V1NSZ6"/>
<dbReference type="EMBL" id="ATBP01002560">
    <property type="protein sequence ID" value="ETR65722.1"/>
    <property type="molecule type" value="Genomic_DNA"/>
</dbReference>